<proteinExistence type="predicted"/>
<dbReference type="InterPro" id="IPR025159">
    <property type="entry name" value="AbiEi_N"/>
</dbReference>
<feature type="domain" description="AbiEi antitoxin N-terminal" evidence="1">
    <location>
        <begin position="19"/>
        <end position="57"/>
    </location>
</feature>
<organism evidence="2 3">
    <name type="scientific">Bradyrhizobium lablabi</name>
    <dbReference type="NCBI Taxonomy" id="722472"/>
    <lineage>
        <taxon>Bacteria</taxon>
        <taxon>Pseudomonadati</taxon>
        <taxon>Pseudomonadota</taxon>
        <taxon>Alphaproteobacteria</taxon>
        <taxon>Hyphomicrobiales</taxon>
        <taxon>Nitrobacteraceae</taxon>
        <taxon>Bradyrhizobium</taxon>
    </lineage>
</organism>
<dbReference type="OrthoDB" id="9789781at2"/>
<evidence type="ECO:0000259" key="1">
    <source>
        <dbReference type="Pfam" id="PF13338"/>
    </source>
</evidence>
<dbReference type="Proteomes" id="UP000189935">
    <property type="component" value="Chromosome I"/>
</dbReference>
<evidence type="ECO:0000313" key="3">
    <source>
        <dbReference type="Proteomes" id="UP000189935"/>
    </source>
</evidence>
<evidence type="ECO:0000313" key="2">
    <source>
        <dbReference type="EMBL" id="SHJ96872.1"/>
    </source>
</evidence>
<dbReference type="AlphaFoldDB" id="A0A1M6NMS9"/>
<sequence>MEKELPRQEDRATSLLHKRGMMRLSEFLKEGITAATISRMEEKGALNQLSRGLYQLPDASLDGNHSLAVAAKLVPNGIICYDSALAFHELTDRIPPYVWMAIGPRDWRPKITRPRIQITRFGYKEFDKGVEHHLIEDVSVKIYSPAKTIVDLFKSGKYQKAFYNSATGFANATQAMKDALRLRKATPAEIAKFAVDAGIWEKVVQPRLEALTVDA</sequence>
<protein>
    <submittedName>
        <fullName evidence="2">Transcriptional regulator, AbiEi antitoxin, Type IV TA system</fullName>
    </submittedName>
</protein>
<gene>
    <name evidence="2" type="ORF">SAMN05444159_2043</name>
</gene>
<name>A0A1M6NMS9_9BRAD</name>
<dbReference type="RefSeq" id="WP_154071238.1">
    <property type="nucleotide sequence ID" value="NZ_LT670844.1"/>
</dbReference>
<accession>A0A1M6NMS9</accession>
<dbReference type="Pfam" id="PF13338">
    <property type="entry name" value="AbiEi_4"/>
    <property type="match status" value="1"/>
</dbReference>
<reference evidence="2 3" key="1">
    <citation type="submission" date="2016-11" db="EMBL/GenBank/DDBJ databases">
        <authorList>
            <person name="Jaros S."/>
            <person name="Januszkiewicz K."/>
            <person name="Wedrychowicz H."/>
        </authorList>
    </citation>
    <scope>NUCLEOTIDE SEQUENCE [LARGE SCALE GENOMIC DNA]</scope>
    <source>
        <strain evidence="2 3">GAS499</strain>
    </source>
</reference>
<dbReference type="EMBL" id="LT670844">
    <property type="protein sequence ID" value="SHJ96872.1"/>
    <property type="molecule type" value="Genomic_DNA"/>
</dbReference>